<dbReference type="EMBL" id="JAGRRH010000013">
    <property type="protein sequence ID" value="KAG7361746.1"/>
    <property type="molecule type" value="Genomic_DNA"/>
</dbReference>
<feature type="compositionally biased region" description="Polar residues" evidence="1">
    <location>
        <begin position="322"/>
        <end position="337"/>
    </location>
</feature>
<proteinExistence type="predicted"/>
<feature type="region of interest" description="Disordered" evidence="1">
    <location>
        <begin position="420"/>
        <end position="450"/>
    </location>
</feature>
<reference evidence="2" key="2">
    <citation type="submission" date="2021-04" db="EMBL/GenBank/DDBJ databases">
        <authorList>
            <person name="Podell S."/>
        </authorList>
    </citation>
    <scope>NUCLEOTIDE SEQUENCE</scope>
    <source>
        <strain evidence="2">Hildebrandi</strain>
    </source>
</reference>
<feature type="region of interest" description="Disordered" evidence="1">
    <location>
        <begin position="285"/>
        <end position="358"/>
    </location>
</feature>
<dbReference type="Proteomes" id="UP000693970">
    <property type="component" value="Unassembled WGS sequence"/>
</dbReference>
<reference evidence="2" key="1">
    <citation type="journal article" date="2021" name="Sci. Rep.">
        <title>Diploid genomic architecture of Nitzschia inconspicua, an elite biomass production diatom.</title>
        <authorList>
            <person name="Oliver A."/>
            <person name="Podell S."/>
            <person name="Pinowska A."/>
            <person name="Traller J.C."/>
            <person name="Smith S.R."/>
            <person name="McClure R."/>
            <person name="Beliaev A."/>
            <person name="Bohutskyi P."/>
            <person name="Hill E.A."/>
            <person name="Rabines A."/>
            <person name="Zheng H."/>
            <person name="Allen L.Z."/>
            <person name="Kuo A."/>
            <person name="Grigoriev I.V."/>
            <person name="Allen A.E."/>
            <person name="Hazlebeck D."/>
            <person name="Allen E.E."/>
        </authorList>
    </citation>
    <scope>NUCLEOTIDE SEQUENCE</scope>
    <source>
        <strain evidence="2">Hildebrandi</strain>
    </source>
</reference>
<feature type="region of interest" description="Disordered" evidence="1">
    <location>
        <begin position="115"/>
        <end position="144"/>
    </location>
</feature>
<feature type="region of interest" description="Disordered" evidence="1">
    <location>
        <begin position="172"/>
        <end position="192"/>
    </location>
</feature>
<name>A0A9K3LIX3_9STRA</name>
<feature type="region of interest" description="Disordered" evidence="1">
    <location>
        <begin position="228"/>
        <end position="253"/>
    </location>
</feature>
<gene>
    <name evidence="2" type="ORF">IV203_036847</name>
</gene>
<evidence type="ECO:0000313" key="2">
    <source>
        <dbReference type="EMBL" id="KAG7361746.1"/>
    </source>
</evidence>
<feature type="compositionally biased region" description="Polar residues" evidence="1">
    <location>
        <begin position="115"/>
        <end position="127"/>
    </location>
</feature>
<feature type="compositionally biased region" description="Basic and acidic residues" evidence="1">
    <location>
        <begin position="287"/>
        <end position="308"/>
    </location>
</feature>
<comment type="caution">
    <text evidence="2">The sequence shown here is derived from an EMBL/GenBank/DDBJ whole genome shotgun (WGS) entry which is preliminary data.</text>
</comment>
<accession>A0A9K3LIX3</accession>
<protein>
    <submittedName>
        <fullName evidence="2">Uncharacterized protein</fullName>
    </submittedName>
</protein>
<evidence type="ECO:0000256" key="1">
    <source>
        <dbReference type="SAM" id="MobiDB-lite"/>
    </source>
</evidence>
<feature type="compositionally biased region" description="Polar residues" evidence="1">
    <location>
        <begin position="240"/>
        <end position="251"/>
    </location>
</feature>
<dbReference type="AlphaFoldDB" id="A0A9K3LIX3"/>
<keyword evidence="3" id="KW-1185">Reference proteome</keyword>
<organism evidence="2 3">
    <name type="scientific">Nitzschia inconspicua</name>
    <dbReference type="NCBI Taxonomy" id="303405"/>
    <lineage>
        <taxon>Eukaryota</taxon>
        <taxon>Sar</taxon>
        <taxon>Stramenopiles</taxon>
        <taxon>Ochrophyta</taxon>
        <taxon>Bacillariophyta</taxon>
        <taxon>Bacillariophyceae</taxon>
        <taxon>Bacillariophycidae</taxon>
        <taxon>Bacillariales</taxon>
        <taxon>Bacillariaceae</taxon>
        <taxon>Nitzschia</taxon>
    </lineage>
</organism>
<sequence length="513" mass="57471">MRIHRSKHLFWVAVVGFVSQKDDSVGRSVIAFSFASTIARVKENVNVVAVTTTTRRLPLSIASTKLFPPRIYSHKLHAYTPTSNNFFFSEDDENDDSPLAAEKQEKVDTRMVNGSWSNKNQFPSQNFPKPMPQEEPQPMAREKNVPSQTLASVDNPSFLSVDGNGTGGLMRRSKGTGGANPSLMVPSDVNPNMRMATPIDSGLETRKLQNATPSTVASYAALSALTRTTNGTTKHKHRQTSASTENSSVHTSNHRRLVPFDGKSLMDTVDALRNNDNASHNIKVKRFRGEKSVMNDHREGFSKPEKHRQNQPLDSNHHVNVEGTNDNNTNGMPSSSIQRDRRRQHPQKHVSLPPTRLVPFKGSSLMEEVTRPANDAKRRPTSKLVKFEGYSMMENQRLLQQEGKPNLQSNMLQQSNHKLVPYHRPPASSNDYDNDDDLPNNNNNNGAMGTTQSKMVLYNKKAAVASSVVHSPKREYYYVQFRPPTDATMARKTGLQVNTPISLWNERDKFIDS</sequence>
<evidence type="ECO:0000313" key="3">
    <source>
        <dbReference type="Proteomes" id="UP000693970"/>
    </source>
</evidence>